<evidence type="ECO:0000256" key="2">
    <source>
        <dbReference type="SAM" id="MobiDB-lite"/>
    </source>
</evidence>
<feature type="compositionally biased region" description="Basic and acidic residues" evidence="2">
    <location>
        <begin position="411"/>
        <end position="442"/>
    </location>
</feature>
<feature type="compositionally biased region" description="Low complexity" evidence="2">
    <location>
        <begin position="611"/>
        <end position="630"/>
    </location>
</feature>
<evidence type="ECO:0000313" key="4">
    <source>
        <dbReference type="Proteomes" id="UP001057375"/>
    </source>
</evidence>
<dbReference type="EMBL" id="BQXS01011399">
    <property type="protein sequence ID" value="GKT37151.1"/>
    <property type="molecule type" value="Genomic_DNA"/>
</dbReference>
<feature type="coiled-coil region" evidence="1">
    <location>
        <begin position="1047"/>
        <end position="1112"/>
    </location>
</feature>
<sequence length="1121" mass="124947">EQSFDIPEIEGHSLLSLISSLTSLVMTWMAHLHAEKKREEREKEMEQWMNDARRDPISSNTQTPSVNHPNGDEMESTQMQQTDTKDLSTSNITNNNKHTFSEVPKNRLLDQIPLSPSSTTFSLSSSDRGLQGDSSSSIRKKVLSSHHGVGAGSDYDHHIAQPPSVPSPSSLFRPSSLSSASLSSLAALPPPSSPGAPSSSSPSSSSVLSSTTEGRKHIVQPHNPLSSLWSISTLSGRFLQERQRNERMKQERSKFAKEKEDERKVWIRVVHEMERDLCELRKKWQLSERGKEREREEKNAEIARYERKVWIRVVHEMERELCELRKKWQLSERGKEREREEKNAEIARCAEKDKQLAELKDQLAYRDSEIDRLRDIISHHQTSRKSSNYDTNSEAKDGSKSPIDDGSAPAHKLEDRYRHTGKEGKKGESTESRGKHDARNGHSMDPMVKSSTTCTSYDLHLDGEDDDDTKTIEESDDSINAGSGRVSNEKLDIPKSRHSANMKPSEKDMIVSELKEFARVLQITCVHKGPRGQIIRDRGIAILPGEDLVRDAEEYAAFIKLQNYRKKLSQTSATHYDSQGRRRSVSARGVPSSRTTKNPYKPSSWMLPNVTTTSLPAASSPSLSSTLSSSKNSRSCSQEVIYSDDNIPSEEEALGNVHERDTLGITNSMRSSSNSRSCSQEVIYSDDNIPSEEEALGNVHERDTLGITNSMRSSSVTRKGRAASIKRGFNSHNCGSLSSLIHPISSNSLPPSVHSLSFMLSLITSFLSSLRSTLATSETRLRRFASLSAGILGEGAKVCEDVVMMVAKEWERKGRDDWLECDETEVAPKNIESSNPSKASFIGESSPSARLNRSARSASTPPPTAGYSTKQDGHQSDKLTKKSSGVGLSISQLRRKKEKMVGFASLERFVRPLTSAGAQLHGLMESLMECLGDLGGISTSAYDSTSLSRGTVTSIDNGIRKDQDHRPSSSVSPSLPRGVKSSALILSPSSKSFSSVLCLLSQCQSIIQNLSLEEQWRSCKFSRCATGVLSQCDIWSQRESNEYQEQEKLYEVKCDQLKRSLEELERIEEEKHSRVETLQRLRGNARTAAAVIEKLKAAYNKVMKENKKLNSKLNRRMGVRK</sequence>
<feature type="compositionally biased region" description="Basic and acidic residues" evidence="2">
    <location>
        <begin position="35"/>
        <end position="56"/>
    </location>
</feature>
<feature type="region of interest" description="Disordered" evidence="2">
    <location>
        <begin position="654"/>
        <end position="680"/>
    </location>
</feature>
<feature type="compositionally biased region" description="Low complexity" evidence="2">
    <location>
        <begin position="667"/>
        <end position="679"/>
    </location>
</feature>
<feature type="compositionally biased region" description="Low complexity" evidence="2">
    <location>
        <begin position="167"/>
        <end position="187"/>
    </location>
</feature>
<feature type="compositionally biased region" description="Low complexity" evidence="2">
    <location>
        <begin position="195"/>
        <end position="210"/>
    </location>
</feature>
<feature type="region of interest" description="Disordered" evidence="2">
    <location>
        <begin position="569"/>
        <end position="635"/>
    </location>
</feature>
<feature type="region of interest" description="Disordered" evidence="2">
    <location>
        <begin position="35"/>
        <end position="221"/>
    </location>
</feature>
<feature type="compositionally biased region" description="Basic and acidic residues" evidence="2">
    <location>
        <begin position="871"/>
        <end position="880"/>
    </location>
</feature>
<feature type="non-terminal residue" evidence="3">
    <location>
        <position position="1"/>
    </location>
</feature>
<organism evidence="3 4">
    <name type="scientific">Aduncisulcus paluster</name>
    <dbReference type="NCBI Taxonomy" id="2918883"/>
    <lineage>
        <taxon>Eukaryota</taxon>
        <taxon>Metamonada</taxon>
        <taxon>Carpediemonas-like organisms</taxon>
        <taxon>Aduncisulcus</taxon>
    </lineage>
</organism>
<keyword evidence="1" id="KW-0175">Coiled coil</keyword>
<keyword evidence="4" id="KW-1185">Reference proteome</keyword>
<comment type="caution">
    <text evidence="3">The sequence shown here is derived from an EMBL/GenBank/DDBJ whole genome shotgun (WGS) entry which is preliminary data.</text>
</comment>
<feature type="compositionally biased region" description="Basic and acidic residues" evidence="2">
    <location>
        <begin position="958"/>
        <end position="967"/>
    </location>
</feature>
<feature type="region of interest" description="Disordered" evidence="2">
    <location>
        <begin position="378"/>
        <end position="451"/>
    </location>
</feature>
<feature type="compositionally biased region" description="Low complexity" evidence="2">
    <location>
        <begin position="845"/>
        <end position="859"/>
    </location>
</feature>
<feature type="compositionally biased region" description="Low complexity" evidence="2">
    <location>
        <begin position="113"/>
        <end position="126"/>
    </location>
</feature>
<proteinExistence type="predicted"/>
<feature type="compositionally biased region" description="Polar residues" evidence="2">
    <location>
        <begin position="57"/>
        <end position="68"/>
    </location>
</feature>
<dbReference type="Proteomes" id="UP001057375">
    <property type="component" value="Unassembled WGS sequence"/>
</dbReference>
<name>A0ABQ5KXH9_9EUKA</name>
<accession>A0ABQ5KXH9</accession>
<feature type="compositionally biased region" description="Polar residues" evidence="2">
    <location>
        <begin position="76"/>
        <end position="98"/>
    </location>
</feature>
<feature type="compositionally biased region" description="Basic and acidic residues" evidence="2">
    <location>
        <begin position="393"/>
        <end position="403"/>
    </location>
</feature>
<feature type="compositionally biased region" description="Low complexity" evidence="2">
    <location>
        <begin position="968"/>
        <end position="978"/>
    </location>
</feature>
<protein>
    <submittedName>
        <fullName evidence="3">Uncharacterized protein</fullName>
    </submittedName>
</protein>
<feature type="region of interest" description="Disordered" evidence="2">
    <location>
        <begin position="955"/>
        <end position="978"/>
    </location>
</feature>
<reference evidence="3" key="1">
    <citation type="submission" date="2022-03" db="EMBL/GenBank/DDBJ databases">
        <title>Draft genome sequence of Aduncisulcus paluster, a free-living microaerophilic Fornicata.</title>
        <authorList>
            <person name="Yuyama I."/>
            <person name="Kume K."/>
            <person name="Tamura T."/>
            <person name="Inagaki Y."/>
            <person name="Hashimoto T."/>
        </authorList>
    </citation>
    <scope>NUCLEOTIDE SEQUENCE</scope>
    <source>
        <strain evidence="3">NY0171</strain>
    </source>
</reference>
<evidence type="ECO:0000256" key="1">
    <source>
        <dbReference type="SAM" id="Coils"/>
    </source>
</evidence>
<feature type="region of interest" description="Disordered" evidence="2">
    <location>
        <begin position="464"/>
        <end position="489"/>
    </location>
</feature>
<gene>
    <name evidence="3" type="ORF">ADUPG1_009995</name>
</gene>
<feature type="region of interest" description="Disordered" evidence="2">
    <location>
        <begin position="827"/>
        <end position="884"/>
    </location>
</feature>
<evidence type="ECO:0000313" key="3">
    <source>
        <dbReference type="EMBL" id="GKT37151.1"/>
    </source>
</evidence>